<dbReference type="Proteomes" id="UP000886725">
    <property type="component" value="Unassembled WGS sequence"/>
</dbReference>
<organism evidence="4 5">
    <name type="scientific">Candidatus Faecenecus gallistercoris</name>
    <dbReference type="NCBI Taxonomy" id="2840793"/>
    <lineage>
        <taxon>Bacteria</taxon>
        <taxon>Bacillati</taxon>
        <taxon>Bacillota</taxon>
        <taxon>Bacillota incertae sedis</taxon>
        <taxon>Candidatus Faecenecus</taxon>
    </lineage>
</organism>
<protein>
    <submittedName>
        <fullName evidence="4">AMP-binding protein</fullName>
    </submittedName>
</protein>
<evidence type="ECO:0000313" key="5">
    <source>
        <dbReference type="Proteomes" id="UP000886725"/>
    </source>
</evidence>
<gene>
    <name evidence="4" type="ORF">IAC85_02670</name>
</gene>
<dbReference type="AlphaFoldDB" id="A0A9D0YYV6"/>
<sequence length="656" mass="74263">MENRDVNLEKLITEVNTIREKSQPDCYSYKEGMPAKIKKALEELSRNHNHSWAVEIFLRNQDNLDAIAMNYRGHKITYGEMFSHAYDYAKSLKELGVREGNQIPICSSNIPEFVYLFLAVNFVGGVANVIGEWFDKDYLKSILDQTKSKMIFVSDDIYSDILPVIEKSDVNQIYVMSLTDSLLTDSEGKKIDPYEQFDSLVYKMENKVGQIREESSKDVLDMTQFEEIGKNYTDPVLASTDLNSLCTITYTSGTTNPGKPKGCMHANRSYITLSRFKESDVSGMPSMRGLTVLAHIPTYTHMDLTCSISDTFFEKCTLALEPFYSVEFFPYSLLINKPNFVPASVAAWVHLGKLLEYDSRFKGVKMPFLMLPTITGEAASPGEEKFLNYVSRKHKFGTEKLPFPLAPVTFSIGGGTGENSGVFVTLFKALQEKSLSNLIKKDTLGLTPYKMVDLEVLDENGDYCEIGQPGILVLNSPCDMIGYVDPSLNNNTHIVDRYGKEWYNSNTFAMKSDKQGRIKMLGRPRDVILLSDSSKLPYFALENEVLKDTKNIMSCSLVHIPDSDQYVCHMEMQPTSSQSDEKILKSCAERLQNKIPDEVLDQLFFRVRSFEESFPAAPSGKRDTKKLIAEGITDQCIPCRELLPKEKESERVYVKK</sequence>
<keyword evidence="2" id="KW-0436">Ligase</keyword>
<evidence type="ECO:0000256" key="1">
    <source>
        <dbReference type="ARBA" id="ARBA00006432"/>
    </source>
</evidence>
<feature type="domain" description="AMP-dependent synthetase/ligase" evidence="3">
    <location>
        <begin position="62"/>
        <end position="483"/>
    </location>
</feature>
<dbReference type="Pfam" id="PF00501">
    <property type="entry name" value="AMP-binding"/>
    <property type="match status" value="1"/>
</dbReference>
<dbReference type="PANTHER" id="PTHR24096">
    <property type="entry name" value="LONG-CHAIN-FATTY-ACID--COA LIGASE"/>
    <property type="match status" value="1"/>
</dbReference>
<comment type="similarity">
    <text evidence="1">Belongs to the ATP-dependent AMP-binding enzyme family.</text>
</comment>
<dbReference type="PANTHER" id="PTHR24096:SF149">
    <property type="entry name" value="AMP-BINDING DOMAIN-CONTAINING PROTEIN-RELATED"/>
    <property type="match status" value="1"/>
</dbReference>
<accession>A0A9D0YYV6</accession>
<dbReference type="GO" id="GO:0016405">
    <property type="term" value="F:CoA-ligase activity"/>
    <property type="evidence" value="ECO:0007669"/>
    <property type="project" value="TreeGrafter"/>
</dbReference>
<dbReference type="InterPro" id="IPR000873">
    <property type="entry name" value="AMP-dep_synth/lig_dom"/>
</dbReference>
<comment type="caution">
    <text evidence="4">The sequence shown here is derived from an EMBL/GenBank/DDBJ whole genome shotgun (WGS) entry which is preliminary data.</text>
</comment>
<reference evidence="4" key="2">
    <citation type="journal article" date="2021" name="PeerJ">
        <title>Extensive microbial diversity within the chicken gut microbiome revealed by metagenomics and culture.</title>
        <authorList>
            <person name="Gilroy R."/>
            <person name="Ravi A."/>
            <person name="Getino M."/>
            <person name="Pursley I."/>
            <person name="Horton D.L."/>
            <person name="Alikhan N.F."/>
            <person name="Baker D."/>
            <person name="Gharbi K."/>
            <person name="Hall N."/>
            <person name="Watson M."/>
            <person name="Adriaenssens E.M."/>
            <person name="Foster-Nyarko E."/>
            <person name="Jarju S."/>
            <person name="Secka A."/>
            <person name="Antonio M."/>
            <person name="Oren A."/>
            <person name="Chaudhuri R.R."/>
            <person name="La Ragione R."/>
            <person name="Hildebrand F."/>
            <person name="Pallen M.J."/>
        </authorList>
    </citation>
    <scope>NUCLEOTIDE SEQUENCE</scope>
    <source>
        <strain evidence="4">CHK165-10780</strain>
    </source>
</reference>
<name>A0A9D0YYV6_9FIRM</name>
<evidence type="ECO:0000313" key="4">
    <source>
        <dbReference type="EMBL" id="HIQ64622.1"/>
    </source>
</evidence>
<dbReference type="InterPro" id="IPR042099">
    <property type="entry name" value="ANL_N_sf"/>
</dbReference>
<proteinExistence type="inferred from homology"/>
<evidence type="ECO:0000259" key="3">
    <source>
        <dbReference type="Pfam" id="PF00501"/>
    </source>
</evidence>
<dbReference type="Gene3D" id="3.40.50.12780">
    <property type="entry name" value="N-terminal domain of ligase-like"/>
    <property type="match status" value="1"/>
</dbReference>
<dbReference type="EMBL" id="DVFU01000052">
    <property type="protein sequence ID" value="HIQ64622.1"/>
    <property type="molecule type" value="Genomic_DNA"/>
</dbReference>
<evidence type="ECO:0000256" key="2">
    <source>
        <dbReference type="ARBA" id="ARBA00022598"/>
    </source>
</evidence>
<dbReference type="SUPFAM" id="SSF56801">
    <property type="entry name" value="Acetyl-CoA synthetase-like"/>
    <property type="match status" value="1"/>
</dbReference>
<reference evidence="4" key="1">
    <citation type="submission" date="2020-10" db="EMBL/GenBank/DDBJ databases">
        <authorList>
            <person name="Gilroy R."/>
        </authorList>
    </citation>
    <scope>NUCLEOTIDE SEQUENCE</scope>
    <source>
        <strain evidence="4">CHK165-10780</strain>
    </source>
</reference>